<sequence length="311" mass="33434">MKRFLLLSIVLTVLCSCNGDDGILEADPPRLLAEVAAENEAEIQEFLQTHFYNYEEFQTAASDFDFKVVIDTIAGDNASKIPLSQQVESEVVLISSTDFGLEEDEVDIPHTYYWLVANGGGGSAPTVADSTFVVFEGVAIDGNVFQSQIGSGIWLDLQGNGTAANPGVVAGLQEGIVNFKSGTDVTDFPDGTFEIDNFGSGLVIMPSGLAYFNGTQPGSSYEPIIFNINLLAVETADHDRDGVPSILEDRDNDTDLFNDDTDEDGIPDYIDFDDDGDGTFTEDEDVDGDGDPTNDDTDGDGIPDYLDPDNS</sequence>
<proteinExistence type="predicted"/>
<dbReference type="Proteomes" id="UP001250662">
    <property type="component" value="Unassembled WGS sequence"/>
</dbReference>
<gene>
    <name evidence="2" type="ORF">RM520_10615</name>
</gene>
<organism evidence="2 3">
    <name type="scientific">Croceitalea vernalis</name>
    <dbReference type="NCBI Taxonomy" id="3075599"/>
    <lineage>
        <taxon>Bacteria</taxon>
        <taxon>Pseudomonadati</taxon>
        <taxon>Bacteroidota</taxon>
        <taxon>Flavobacteriia</taxon>
        <taxon>Flavobacteriales</taxon>
        <taxon>Flavobacteriaceae</taxon>
        <taxon>Croceitalea</taxon>
    </lineage>
</organism>
<protein>
    <recommendedName>
        <fullName evidence="4">Peptidylprolyl isomerase</fullName>
    </recommendedName>
</protein>
<dbReference type="EMBL" id="JAVRHU010000003">
    <property type="protein sequence ID" value="MDT0622080.1"/>
    <property type="molecule type" value="Genomic_DNA"/>
</dbReference>
<dbReference type="Gene3D" id="3.10.50.40">
    <property type="match status" value="1"/>
</dbReference>
<feature type="region of interest" description="Disordered" evidence="1">
    <location>
        <begin position="242"/>
        <end position="311"/>
    </location>
</feature>
<dbReference type="SUPFAM" id="SSF103647">
    <property type="entry name" value="TSP type-3 repeat"/>
    <property type="match status" value="1"/>
</dbReference>
<evidence type="ECO:0000313" key="3">
    <source>
        <dbReference type="Proteomes" id="UP001250662"/>
    </source>
</evidence>
<evidence type="ECO:0000256" key="1">
    <source>
        <dbReference type="SAM" id="MobiDB-lite"/>
    </source>
</evidence>
<reference evidence="2 3" key="1">
    <citation type="submission" date="2023-09" db="EMBL/GenBank/DDBJ databases">
        <authorList>
            <person name="Rey-Velasco X."/>
        </authorList>
    </citation>
    <scope>NUCLEOTIDE SEQUENCE [LARGE SCALE GENOMIC DNA]</scope>
    <source>
        <strain evidence="2 3">P007</strain>
    </source>
</reference>
<comment type="caution">
    <text evidence="2">The sequence shown here is derived from an EMBL/GenBank/DDBJ whole genome shotgun (WGS) entry which is preliminary data.</text>
</comment>
<dbReference type="InterPro" id="IPR046357">
    <property type="entry name" value="PPIase_dom_sf"/>
</dbReference>
<keyword evidence="3" id="KW-1185">Reference proteome</keyword>
<evidence type="ECO:0000313" key="2">
    <source>
        <dbReference type="EMBL" id="MDT0622080.1"/>
    </source>
</evidence>
<feature type="compositionally biased region" description="Acidic residues" evidence="1">
    <location>
        <begin position="250"/>
        <end position="311"/>
    </location>
</feature>
<evidence type="ECO:0008006" key="4">
    <source>
        <dbReference type="Google" id="ProtNLM"/>
    </source>
</evidence>
<dbReference type="PROSITE" id="PS51257">
    <property type="entry name" value="PROKAR_LIPOPROTEIN"/>
    <property type="match status" value="1"/>
</dbReference>
<accession>A0ABU3BIV1</accession>
<dbReference type="InterPro" id="IPR028974">
    <property type="entry name" value="TSP_type-3_rpt"/>
</dbReference>
<dbReference type="RefSeq" id="WP_311385680.1">
    <property type="nucleotide sequence ID" value="NZ_JAVRHU010000003.1"/>
</dbReference>
<name>A0ABU3BIV1_9FLAO</name>